<feature type="compositionally biased region" description="Polar residues" evidence="1">
    <location>
        <begin position="60"/>
        <end position="78"/>
    </location>
</feature>
<organism evidence="2 3">
    <name type="scientific">Potamilus streckersoni</name>
    <dbReference type="NCBI Taxonomy" id="2493646"/>
    <lineage>
        <taxon>Eukaryota</taxon>
        <taxon>Metazoa</taxon>
        <taxon>Spiralia</taxon>
        <taxon>Lophotrochozoa</taxon>
        <taxon>Mollusca</taxon>
        <taxon>Bivalvia</taxon>
        <taxon>Autobranchia</taxon>
        <taxon>Heteroconchia</taxon>
        <taxon>Palaeoheterodonta</taxon>
        <taxon>Unionida</taxon>
        <taxon>Unionoidea</taxon>
        <taxon>Unionidae</taxon>
        <taxon>Ambleminae</taxon>
        <taxon>Lampsilini</taxon>
        <taxon>Potamilus</taxon>
    </lineage>
</organism>
<evidence type="ECO:0000313" key="3">
    <source>
        <dbReference type="Proteomes" id="UP001195483"/>
    </source>
</evidence>
<comment type="caution">
    <text evidence="2">The sequence shown here is derived from an EMBL/GenBank/DDBJ whole genome shotgun (WGS) entry which is preliminary data.</text>
</comment>
<gene>
    <name evidence="2" type="ORF">CHS0354_004481</name>
</gene>
<keyword evidence="3" id="KW-1185">Reference proteome</keyword>
<reference evidence="2" key="2">
    <citation type="journal article" date="2021" name="Genome Biol. Evol.">
        <title>Developing a high-quality reference genome for a parasitic bivalve with doubly uniparental inheritance (Bivalvia: Unionida).</title>
        <authorList>
            <person name="Smith C.H."/>
        </authorList>
    </citation>
    <scope>NUCLEOTIDE SEQUENCE</scope>
    <source>
        <strain evidence="2">CHS0354</strain>
        <tissue evidence="2">Mantle</tissue>
    </source>
</reference>
<name>A0AAE0SNL4_9BIVA</name>
<proteinExistence type="predicted"/>
<dbReference type="Proteomes" id="UP001195483">
    <property type="component" value="Unassembled WGS sequence"/>
</dbReference>
<dbReference type="AlphaFoldDB" id="A0AAE0SNL4"/>
<dbReference type="EMBL" id="JAEAOA010000332">
    <property type="protein sequence ID" value="KAK3595326.1"/>
    <property type="molecule type" value="Genomic_DNA"/>
</dbReference>
<sequence length="109" mass="12202">MCKSTIGGHQHIFRNAVPTGRNDVPAGRNDVPTVLYQLAEMKYQLAEMMYQLAGRHANMPKNNDLSLQARSDNQQGNTRKIKIMCRASQFMMKQDLPSSSSGSNEGYSH</sequence>
<reference evidence="2" key="3">
    <citation type="submission" date="2023-05" db="EMBL/GenBank/DDBJ databases">
        <authorList>
            <person name="Smith C.H."/>
        </authorList>
    </citation>
    <scope>NUCLEOTIDE SEQUENCE</scope>
    <source>
        <strain evidence="2">CHS0354</strain>
        <tissue evidence="2">Mantle</tissue>
    </source>
</reference>
<accession>A0AAE0SNL4</accession>
<protein>
    <submittedName>
        <fullName evidence="2">Uncharacterized protein</fullName>
    </submittedName>
</protein>
<evidence type="ECO:0000313" key="2">
    <source>
        <dbReference type="EMBL" id="KAK3595326.1"/>
    </source>
</evidence>
<feature type="region of interest" description="Disordered" evidence="1">
    <location>
        <begin position="58"/>
        <end position="78"/>
    </location>
</feature>
<evidence type="ECO:0000256" key="1">
    <source>
        <dbReference type="SAM" id="MobiDB-lite"/>
    </source>
</evidence>
<reference evidence="2" key="1">
    <citation type="journal article" date="2021" name="Genome Biol. Evol.">
        <title>A High-Quality Reference Genome for a Parasitic Bivalve with Doubly Uniparental Inheritance (Bivalvia: Unionida).</title>
        <authorList>
            <person name="Smith C.H."/>
        </authorList>
    </citation>
    <scope>NUCLEOTIDE SEQUENCE</scope>
    <source>
        <strain evidence="2">CHS0354</strain>
    </source>
</reference>